<feature type="region of interest" description="Disordered" evidence="1">
    <location>
        <begin position="28"/>
        <end position="88"/>
    </location>
</feature>
<accession>A0A2U2MVZ7</accession>
<dbReference type="OrthoDB" id="9772575at2"/>
<gene>
    <name evidence="2" type="ORF">DEM34_18470</name>
</gene>
<evidence type="ECO:0000256" key="1">
    <source>
        <dbReference type="SAM" id="MobiDB-lite"/>
    </source>
</evidence>
<feature type="compositionally biased region" description="Gly residues" evidence="1">
    <location>
        <begin position="49"/>
        <end position="60"/>
    </location>
</feature>
<evidence type="ECO:0000313" key="2">
    <source>
        <dbReference type="EMBL" id="PWG61037.1"/>
    </source>
</evidence>
<dbReference type="EMBL" id="QFFI01000053">
    <property type="protein sequence ID" value="PWG61037.1"/>
    <property type="molecule type" value="Genomic_DNA"/>
</dbReference>
<evidence type="ECO:0000313" key="3">
    <source>
        <dbReference type="Proteomes" id="UP000245474"/>
    </source>
</evidence>
<feature type="compositionally biased region" description="Basic and acidic residues" evidence="1">
    <location>
        <begin position="62"/>
        <end position="85"/>
    </location>
</feature>
<dbReference type="AlphaFoldDB" id="A0A2U2MVZ7"/>
<protein>
    <recommendedName>
        <fullName evidence="4">Outer membrane protein assembly factor BamC</fullName>
    </recommendedName>
</protein>
<sequence>MTRRPLAPPAVFVGLLLLTGCSGLPFFGDDEPETEAERLLRPPNILSGDGAGGEPVAGGDGGDDRVRVEARSDDRDPTELLDRAGGEPVLDSGLPPDVAWRVTGRILQRSAFAVEARDAQARAYTLRYDAAEGPEEEDGFFASLAFWRDDPVPPVGRYRLEVAPRGDGSRLRLRTADGDPANPGVARQVLSVLAERLRP</sequence>
<dbReference type="InterPro" id="IPR042268">
    <property type="entry name" value="BamC_C"/>
</dbReference>
<evidence type="ECO:0008006" key="4">
    <source>
        <dbReference type="Google" id="ProtNLM"/>
    </source>
</evidence>
<dbReference type="PROSITE" id="PS51257">
    <property type="entry name" value="PROKAR_LIPOPROTEIN"/>
    <property type="match status" value="1"/>
</dbReference>
<dbReference type="Proteomes" id="UP000245474">
    <property type="component" value="Unassembled WGS sequence"/>
</dbReference>
<dbReference type="RefSeq" id="WP_109680303.1">
    <property type="nucleotide sequence ID" value="NZ_CP086615.1"/>
</dbReference>
<comment type="caution">
    <text evidence="2">The sequence shown here is derived from an EMBL/GenBank/DDBJ whole genome shotgun (WGS) entry which is preliminary data.</text>
</comment>
<organism evidence="2 3">
    <name type="scientific">Sediminicurvatus halobius</name>
    <dbReference type="NCBI Taxonomy" id="2182432"/>
    <lineage>
        <taxon>Bacteria</taxon>
        <taxon>Pseudomonadati</taxon>
        <taxon>Pseudomonadota</taxon>
        <taxon>Gammaproteobacteria</taxon>
        <taxon>Chromatiales</taxon>
        <taxon>Ectothiorhodospiraceae</taxon>
        <taxon>Sediminicurvatus</taxon>
    </lineage>
</organism>
<reference evidence="2 3" key="1">
    <citation type="submission" date="2018-05" db="EMBL/GenBank/DDBJ databases">
        <title>Spiribacter halobius sp. nov., a moderately halophilic bacterium isolated from marine solar saltern.</title>
        <authorList>
            <person name="Zheng W.-S."/>
            <person name="Lu D.-C."/>
            <person name="Du Z.-J."/>
        </authorList>
    </citation>
    <scope>NUCLEOTIDE SEQUENCE [LARGE SCALE GENOMIC DNA]</scope>
    <source>
        <strain evidence="2 3">E85</strain>
    </source>
</reference>
<dbReference type="Gene3D" id="3.30.310.170">
    <property type="entry name" value="Outer membrane protein assembly factor BamC"/>
    <property type="match status" value="1"/>
</dbReference>
<name>A0A2U2MVZ7_9GAMM</name>
<keyword evidence="3" id="KW-1185">Reference proteome</keyword>
<proteinExistence type="predicted"/>